<name>A0AAW7IJJ7_9GAMM</name>
<accession>A0AAW7IJJ7</accession>
<dbReference type="EMBL" id="JAOPLV010000019">
    <property type="protein sequence ID" value="MDM5142623.1"/>
    <property type="molecule type" value="Genomic_DNA"/>
</dbReference>
<evidence type="ECO:0000313" key="2">
    <source>
        <dbReference type="Proteomes" id="UP001168216"/>
    </source>
</evidence>
<evidence type="ECO:0000313" key="1">
    <source>
        <dbReference type="EMBL" id="MDM5142623.1"/>
    </source>
</evidence>
<dbReference type="RefSeq" id="WP_290023172.1">
    <property type="nucleotide sequence ID" value="NZ_JAOPLV010000019.1"/>
</dbReference>
<dbReference type="Proteomes" id="UP001168216">
    <property type="component" value="Unassembled WGS sequence"/>
</dbReference>
<organism evidence="1 2">
    <name type="scientific">Aeromonas bestiarum</name>
    <dbReference type="NCBI Taxonomy" id="105751"/>
    <lineage>
        <taxon>Bacteria</taxon>
        <taxon>Pseudomonadati</taxon>
        <taxon>Pseudomonadota</taxon>
        <taxon>Gammaproteobacteria</taxon>
        <taxon>Aeromonadales</taxon>
        <taxon>Aeromonadaceae</taxon>
        <taxon>Aeromonas</taxon>
    </lineage>
</organism>
<sequence length="120" mass="13576">MTNTYDSRDGDRLYIPSVGEIQCFNVTPKRPPSGLFTLLIIAHSESKDAQVEFFNAQQKKAAKDQCCVTATHDLDETILELTVIDYKVNVCPEGREFEIIATMKDLDDRKYSSAIQSKRV</sequence>
<comment type="caution">
    <text evidence="1">The sequence shown here is derived from an EMBL/GenBank/DDBJ whole genome shotgun (WGS) entry which is preliminary data.</text>
</comment>
<protein>
    <submittedName>
        <fullName evidence="1">Uncharacterized protein</fullName>
    </submittedName>
</protein>
<reference evidence="1" key="1">
    <citation type="submission" date="2023-08" db="EMBL/GenBank/DDBJ databases">
        <title>WGS of Aeromonas isolates.</title>
        <authorList>
            <person name="Lee H."/>
        </authorList>
    </citation>
    <scope>NUCLEOTIDE SEQUENCE</scope>
    <source>
        <strain evidence="1">SL22</strain>
    </source>
</reference>
<proteinExistence type="predicted"/>
<dbReference type="AlphaFoldDB" id="A0AAW7IJJ7"/>
<gene>
    <name evidence="1" type="ORF">OB959_23015</name>
</gene>